<keyword evidence="3" id="KW-0804">Transcription</keyword>
<proteinExistence type="predicted"/>
<feature type="domain" description="HTH crp-type" evidence="4">
    <location>
        <begin position="149"/>
        <end position="217"/>
    </location>
</feature>
<dbReference type="STRING" id="1577792.QX51_00895"/>
<name>A0A0B3WVX4_9FIRM</name>
<dbReference type="Gene3D" id="2.60.120.10">
    <property type="entry name" value="Jelly Rolls"/>
    <property type="match status" value="1"/>
</dbReference>
<dbReference type="AlphaFoldDB" id="A0A0B3WVX4"/>
<dbReference type="SUPFAM" id="SSF46785">
    <property type="entry name" value="Winged helix' DNA-binding domain"/>
    <property type="match status" value="1"/>
</dbReference>
<evidence type="ECO:0000259" key="4">
    <source>
        <dbReference type="PROSITE" id="PS51063"/>
    </source>
</evidence>
<dbReference type="GO" id="GO:0003677">
    <property type="term" value="F:DNA binding"/>
    <property type="evidence" value="ECO:0007669"/>
    <property type="project" value="UniProtKB-KW"/>
</dbReference>
<dbReference type="InterPro" id="IPR012318">
    <property type="entry name" value="HTH_CRP"/>
</dbReference>
<dbReference type="InterPro" id="IPR036388">
    <property type="entry name" value="WH-like_DNA-bd_sf"/>
</dbReference>
<dbReference type="InterPro" id="IPR036390">
    <property type="entry name" value="WH_DNA-bd_sf"/>
</dbReference>
<dbReference type="OrthoDB" id="1664418at2"/>
<evidence type="ECO:0000256" key="3">
    <source>
        <dbReference type="ARBA" id="ARBA00023163"/>
    </source>
</evidence>
<dbReference type="GO" id="GO:0006355">
    <property type="term" value="P:regulation of DNA-templated transcription"/>
    <property type="evidence" value="ECO:0007669"/>
    <property type="project" value="InterPro"/>
</dbReference>
<dbReference type="PRINTS" id="PR00034">
    <property type="entry name" value="HTHCRP"/>
</dbReference>
<dbReference type="EMBL" id="JWHR01000013">
    <property type="protein sequence ID" value="KHS58720.1"/>
    <property type="molecule type" value="Genomic_DNA"/>
</dbReference>
<evidence type="ECO:0000256" key="1">
    <source>
        <dbReference type="ARBA" id="ARBA00023015"/>
    </source>
</evidence>
<dbReference type="InterPro" id="IPR014710">
    <property type="entry name" value="RmlC-like_jellyroll"/>
</dbReference>
<accession>A0A0B3WVX4</accession>
<dbReference type="PROSITE" id="PS51063">
    <property type="entry name" value="HTH_CRP_2"/>
    <property type="match status" value="1"/>
</dbReference>
<keyword evidence="2" id="KW-0238">DNA-binding</keyword>
<dbReference type="SUPFAM" id="SSF51206">
    <property type="entry name" value="cAMP-binding domain-like"/>
    <property type="match status" value="1"/>
</dbReference>
<evidence type="ECO:0000256" key="2">
    <source>
        <dbReference type="ARBA" id="ARBA00023125"/>
    </source>
</evidence>
<organism evidence="5 6">
    <name type="scientific">Terrisporobacter othiniensis</name>
    <dbReference type="NCBI Taxonomy" id="1577792"/>
    <lineage>
        <taxon>Bacteria</taxon>
        <taxon>Bacillati</taxon>
        <taxon>Bacillota</taxon>
        <taxon>Clostridia</taxon>
        <taxon>Peptostreptococcales</taxon>
        <taxon>Peptostreptococcaceae</taxon>
        <taxon>Terrisporobacter</taxon>
    </lineage>
</organism>
<dbReference type="Gene3D" id="1.10.10.10">
    <property type="entry name" value="Winged helix-like DNA-binding domain superfamily/Winged helix DNA-binding domain"/>
    <property type="match status" value="1"/>
</dbReference>
<evidence type="ECO:0000313" key="5">
    <source>
        <dbReference type="EMBL" id="KHS58720.1"/>
    </source>
</evidence>
<protein>
    <recommendedName>
        <fullName evidence="4">HTH crp-type domain-containing protein</fullName>
    </recommendedName>
</protein>
<gene>
    <name evidence="5" type="ORF">QX51_00895</name>
</gene>
<dbReference type="Pfam" id="PF13545">
    <property type="entry name" value="HTH_Crp_2"/>
    <property type="match status" value="1"/>
</dbReference>
<comment type="caution">
    <text evidence="5">The sequence shown here is derived from an EMBL/GenBank/DDBJ whole genome shotgun (WGS) entry which is preliminary data.</text>
</comment>
<evidence type="ECO:0000313" key="6">
    <source>
        <dbReference type="Proteomes" id="UP000031189"/>
    </source>
</evidence>
<dbReference type="RefSeq" id="WP_039678017.1">
    <property type="nucleotide sequence ID" value="NZ_JAWGXO010000005.1"/>
</dbReference>
<dbReference type="Proteomes" id="UP000031189">
    <property type="component" value="Unassembled WGS sequence"/>
</dbReference>
<keyword evidence="1" id="KW-0805">Transcription regulation</keyword>
<dbReference type="SMART" id="SM00419">
    <property type="entry name" value="HTH_CRP"/>
    <property type="match status" value="1"/>
</dbReference>
<sequence>MYDNSLYKEIENKKVKEFIRNIPRHIKGNCNFKCIEKDKIVVLKEHEIEKIYIHCKGKMIVRNEFENGFIYDFASIEPISYIGAMEIMANKNIYSSTLQTMTNSIILEMDKFDFIEWINNDHKLTLDVLHFVSNQMYEQSLKTGEVLAYPAIGILINYLINVFERSNKNEVVLKKTREEIGSILGFSERTVNRNLKILKDENLVFADRRGILITEEQCEKLYKKLDSIKNK</sequence>
<reference evidence="5 6" key="1">
    <citation type="submission" date="2014-12" db="EMBL/GenBank/DDBJ databases">
        <title>Draft genome sequence of Terrisporobacter sp. 08-306576, isolated from the blood culture of a bacteremia patient.</title>
        <authorList>
            <person name="Lund L.C."/>
            <person name="Sydenham T.V."/>
            <person name="Hogh S.V."/>
            <person name="Skov M.N."/>
            <person name="Kemp M."/>
            <person name="Justesen U.S."/>
        </authorList>
    </citation>
    <scope>NUCLEOTIDE SEQUENCE [LARGE SCALE GENOMIC DNA]</scope>
    <source>
        <strain evidence="5 6">08-306576</strain>
    </source>
</reference>
<keyword evidence="6" id="KW-1185">Reference proteome</keyword>
<dbReference type="InterPro" id="IPR018490">
    <property type="entry name" value="cNMP-bd_dom_sf"/>
</dbReference>